<proteinExistence type="predicted"/>
<feature type="domain" description="Tf2-1-like SH3-like" evidence="1">
    <location>
        <begin position="4"/>
        <end position="58"/>
    </location>
</feature>
<dbReference type="Proteomes" id="UP000325315">
    <property type="component" value="Unassembled WGS sequence"/>
</dbReference>
<evidence type="ECO:0000313" key="2">
    <source>
        <dbReference type="EMBL" id="KAA3469361.1"/>
    </source>
</evidence>
<name>A0A5B6VJV3_9ROSI</name>
<protein>
    <recommendedName>
        <fullName evidence="1">Tf2-1-like SH3-like domain-containing protein</fullName>
    </recommendedName>
</protein>
<dbReference type="OrthoDB" id="991861at2759"/>
<dbReference type="InterPro" id="IPR056924">
    <property type="entry name" value="SH3_Tf2-1"/>
</dbReference>
<dbReference type="Pfam" id="PF24626">
    <property type="entry name" value="SH3_Tf2-1"/>
    <property type="match status" value="1"/>
</dbReference>
<reference evidence="3" key="1">
    <citation type="journal article" date="2019" name="Plant Biotechnol. J.">
        <title>Genome sequencing of the Australian wild diploid species Gossypium australe highlights disease resistance and delayed gland morphogenesis.</title>
        <authorList>
            <person name="Cai Y."/>
            <person name="Cai X."/>
            <person name="Wang Q."/>
            <person name="Wang P."/>
            <person name="Zhang Y."/>
            <person name="Cai C."/>
            <person name="Xu Y."/>
            <person name="Wang K."/>
            <person name="Zhou Z."/>
            <person name="Wang C."/>
            <person name="Geng S."/>
            <person name="Li B."/>
            <person name="Dong Q."/>
            <person name="Hou Y."/>
            <person name="Wang H."/>
            <person name="Ai P."/>
            <person name="Liu Z."/>
            <person name="Yi F."/>
            <person name="Sun M."/>
            <person name="An G."/>
            <person name="Cheng J."/>
            <person name="Zhang Y."/>
            <person name="Shi Q."/>
            <person name="Xie Y."/>
            <person name="Shi X."/>
            <person name="Chang Y."/>
            <person name="Huang F."/>
            <person name="Chen Y."/>
            <person name="Hong S."/>
            <person name="Mi L."/>
            <person name="Sun Q."/>
            <person name="Zhang L."/>
            <person name="Zhou B."/>
            <person name="Peng R."/>
            <person name="Zhang X."/>
            <person name="Liu F."/>
        </authorList>
    </citation>
    <scope>NUCLEOTIDE SEQUENCE [LARGE SCALE GENOMIC DNA]</scope>
    <source>
        <strain evidence="3">cv. PA1801</strain>
    </source>
</reference>
<comment type="caution">
    <text evidence="2">The sequence shown here is derived from an EMBL/GenBank/DDBJ whole genome shotgun (WGS) entry which is preliminary data.</text>
</comment>
<dbReference type="AlphaFoldDB" id="A0A5B6VJV3"/>
<evidence type="ECO:0000259" key="1">
    <source>
        <dbReference type="Pfam" id="PF24626"/>
    </source>
</evidence>
<evidence type="ECO:0000313" key="3">
    <source>
        <dbReference type="Proteomes" id="UP000325315"/>
    </source>
</evidence>
<accession>A0A5B6VJV3</accession>
<keyword evidence="3" id="KW-1185">Reference proteome</keyword>
<organism evidence="2 3">
    <name type="scientific">Gossypium australe</name>
    <dbReference type="NCBI Taxonomy" id="47621"/>
    <lineage>
        <taxon>Eukaryota</taxon>
        <taxon>Viridiplantae</taxon>
        <taxon>Streptophyta</taxon>
        <taxon>Embryophyta</taxon>
        <taxon>Tracheophyta</taxon>
        <taxon>Spermatophyta</taxon>
        <taxon>Magnoliopsida</taxon>
        <taxon>eudicotyledons</taxon>
        <taxon>Gunneridae</taxon>
        <taxon>Pentapetalae</taxon>
        <taxon>rosids</taxon>
        <taxon>malvids</taxon>
        <taxon>Malvales</taxon>
        <taxon>Malvaceae</taxon>
        <taxon>Malvoideae</taxon>
        <taxon>Gossypium</taxon>
    </lineage>
</organism>
<dbReference type="PANTHER" id="PTHR46148:SF44">
    <property type="entry name" value="GAG-POL POLYPROTEIN"/>
    <property type="match status" value="1"/>
</dbReference>
<sequence>MKRYQKVLQFGRKGKLSHSFIGQYKIIERFIPITYRLVLPTELQKIHDVFHILMLRRYCSDPSHVIPVEEIEIHPDLSFEEELVEILARK</sequence>
<gene>
    <name evidence="2" type="ORF">EPI10_015157</name>
</gene>
<dbReference type="EMBL" id="SMMG02000006">
    <property type="protein sequence ID" value="KAA3469361.1"/>
    <property type="molecule type" value="Genomic_DNA"/>
</dbReference>
<dbReference type="PANTHER" id="PTHR46148">
    <property type="entry name" value="CHROMO DOMAIN-CONTAINING PROTEIN"/>
    <property type="match status" value="1"/>
</dbReference>